<keyword evidence="1" id="KW-0472">Membrane</keyword>
<gene>
    <name evidence="3" type="ORF">IHBHHGIJ_00887</name>
    <name evidence="2" type="ORF">KFEGEMFD_00264</name>
</gene>
<dbReference type="RefSeq" id="WP_159267545.1">
    <property type="nucleotide sequence ID" value="NZ_CACSIK010000001.1"/>
</dbReference>
<evidence type="ECO:0008006" key="6">
    <source>
        <dbReference type="Google" id="ProtNLM"/>
    </source>
</evidence>
<protein>
    <recommendedName>
        <fullName evidence="6">Solute-binding protein family 3/N-terminal domain-containing protein</fullName>
    </recommendedName>
</protein>
<accession>A0A5S9NBW9</accession>
<feature type="transmembrane region" description="Helical" evidence="1">
    <location>
        <begin position="12"/>
        <end position="32"/>
    </location>
</feature>
<dbReference type="EMBL" id="CACSIK010000001">
    <property type="protein sequence ID" value="CAA0085747.1"/>
    <property type="molecule type" value="Genomic_DNA"/>
</dbReference>
<dbReference type="Proteomes" id="UP000435877">
    <property type="component" value="Unassembled WGS sequence"/>
</dbReference>
<organism evidence="3 4">
    <name type="scientific">Zhongshania aliphaticivorans</name>
    <dbReference type="NCBI Taxonomy" id="1470434"/>
    <lineage>
        <taxon>Bacteria</taxon>
        <taxon>Pseudomonadati</taxon>
        <taxon>Pseudomonadota</taxon>
        <taxon>Gammaproteobacteria</taxon>
        <taxon>Cellvibrionales</taxon>
        <taxon>Spongiibacteraceae</taxon>
        <taxon>Zhongshania</taxon>
    </lineage>
</organism>
<evidence type="ECO:0000313" key="2">
    <source>
        <dbReference type="EMBL" id="CAA0080287.1"/>
    </source>
</evidence>
<dbReference type="AlphaFoldDB" id="A0A5S9NBW9"/>
<evidence type="ECO:0000313" key="4">
    <source>
        <dbReference type="Proteomes" id="UP000435877"/>
    </source>
</evidence>
<evidence type="ECO:0000313" key="3">
    <source>
        <dbReference type="EMBL" id="CAA0085747.1"/>
    </source>
</evidence>
<name>A0A5S9NBW9_9GAMM</name>
<reference evidence="4 5" key="1">
    <citation type="submission" date="2019-11" db="EMBL/GenBank/DDBJ databases">
        <authorList>
            <person name="Holert J."/>
        </authorList>
    </citation>
    <scope>NUCLEOTIDE SEQUENCE [LARGE SCALE GENOMIC DNA]</scope>
    <source>
        <strain evidence="2">BC3_2A</strain>
        <strain evidence="3">SB11_1A</strain>
    </source>
</reference>
<dbReference type="OrthoDB" id="5901335at2"/>
<evidence type="ECO:0000313" key="5">
    <source>
        <dbReference type="Proteomes" id="UP000439591"/>
    </source>
</evidence>
<keyword evidence="1" id="KW-0812">Transmembrane</keyword>
<keyword evidence="4" id="KW-1185">Reference proteome</keyword>
<sequence length="289" mass="32713">MLPSPFISANRPVYYFVVSLALCIPLAASLYLSNAQLHKLHLSDYRSYQCATSNTDAHRTFRVLTLFFSYASEFADSLCANKTIRQHFTDVEILWRPRSYLNAQHILDEEFDLFWNRRHIVTGLVPELSNFYSLLLETPTYELYWMSKDALPTLNADYLKDKIIGLSRDSQSQTHFLQPMSALRASGISLSSKQKKFYTDPNAIYKAFNNNEVDIISTPLPLAKANDGSEVFVSLIESEVPSGAWYVSKDLLLAETSRDLECALLKSLIIYAPIFDSTQAPLAVKPACL</sequence>
<evidence type="ECO:0000256" key="1">
    <source>
        <dbReference type="SAM" id="Phobius"/>
    </source>
</evidence>
<dbReference type="Proteomes" id="UP000439591">
    <property type="component" value="Unassembled WGS sequence"/>
</dbReference>
<dbReference type="EMBL" id="CACSIM010000001">
    <property type="protein sequence ID" value="CAA0080287.1"/>
    <property type="molecule type" value="Genomic_DNA"/>
</dbReference>
<proteinExistence type="predicted"/>
<keyword evidence="1" id="KW-1133">Transmembrane helix</keyword>